<dbReference type="Proteomes" id="UP000297352">
    <property type="component" value="Unassembled WGS sequence"/>
</dbReference>
<feature type="transmembrane region" description="Helical" evidence="1">
    <location>
        <begin position="21"/>
        <end position="42"/>
    </location>
</feature>
<evidence type="ECO:0000313" key="3">
    <source>
        <dbReference type="Proteomes" id="UP000297352"/>
    </source>
</evidence>
<organism evidence="2 3">
    <name type="scientific">Leptospira levettii</name>
    <dbReference type="NCBI Taxonomy" id="2023178"/>
    <lineage>
        <taxon>Bacteria</taxon>
        <taxon>Pseudomonadati</taxon>
        <taxon>Spirochaetota</taxon>
        <taxon>Spirochaetia</taxon>
        <taxon>Leptospirales</taxon>
        <taxon>Leptospiraceae</taxon>
        <taxon>Leptospira</taxon>
    </lineage>
</organism>
<dbReference type="EMBL" id="RQGI01000027">
    <property type="protein sequence ID" value="TGL71647.1"/>
    <property type="molecule type" value="Genomic_DNA"/>
</dbReference>
<protein>
    <recommendedName>
        <fullName evidence="4">Lipoprotein</fullName>
    </recommendedName>
</protein>
<keyword evidence="3" id="KW-1185">Reference proteome</keyword>
<keyword evidence="1" id="KW-0472">Membrane</keyword>
<keyword evidence="1" id="KW-0812">Transmembrane</keyword>
<sequence length="285" mass="32662">MVRRIYQAGGNSLKLEFGLKFNLDFRCGICFLIPFLLVLPIFSESIQERFTPPNGYSRLTYPKESFSTYLQNFPLKPKGSPVLLYNGSKKQNQVHEAVLDFPLLKSDLIQCADAVMKLRAEYLYSRKEWGKITFSISNGMLVPFSRFAKGDRVVVKGNKTTWKEGIAKKGTNREVFETYLQFIYSYAGTISLKSELKKKQLQDLEPGDVWIQAGSPGHVVMVVDKAQSKDGNTLFLLAQSYMPSQEMHILKNDTTYSPWFALPQGEFFPTPEWEFMTNAFYGFRK</sequence>
<proteinExistence type="predicted"/>
<comment type="caution">
    <text evidence="2">The sequence shown here is derived from an EMBL/GenBank/DDBJ whole genome shotgun (WGS) entry which is preliminary data.</text>
</comment>
<evidence type="ECO:0000256" key="1">
    <source>
        <dbReference type="SAM" id="Phobius"/>
    </source>
</evidence>
<reference evidence="3" key="1">
    <citation type="journal article" date="2019" name="PLoS Negl. Trop. Dis.">
        <title>Revisiting the worldwide diversity of Leptospira species in the environment.</title>
        <authorList>
            <person name="Vincent A.T."/>
            <person name="Schiettekatte O."/>
            <person name="Bourhy P."/>
            <person name="Veyrier F.J."/>
            <person name="Picardeau M."/>
        </authorList>
    </citation>
    <scope>NUCLEOTIDE SEQUENCE [LARGE SCALE GENOMIC DNA]</scope>
    <source>
        <strain evidence="3">201702449</strain>
    </source>
</reference>
<gene>
    <name evidence="2" type="ORF">EHQ60_08585</name>
</gene>
<evidence type="ECO:0000313" key="2">
    <source>
        <dbReference type="EMBL" id="TGL71647.1"/>
    </source>
</evidence>
<accession>A0ABY2MPP8</accession>
<evidence type="ECO:0008006" key="4">
    <source>
        <dbReference type="Google" id="ProtNLM"/>
    </source>
</evidence>
<name>A0ABY2MPP8_9LEPT</name>
<keyword evidence="1" id="KW-1133">Transmembrane helix</keyword>
<dbReference type="Pfam" id="PF16138">
    <property type="entry name" value="DUF4846"/>
    <property type="match status" value="1"/>
</dbReference>
<dbReference type="InterPro" id="IPR032315">
    <property type="entry name" value="DUF4846"/>
</dbReference>